<organism evidence="2 3">
    <name type="scientific">Tsukamurella sputi</name>
    <dbReference type="NCBI Taxonomy" id="2591848"/>
    <lineage>
        <taxon>Bacteria</taxon>
        <taxon>Bacillati</taxon>
        <taxon>Actinomycetota</taxon>
        <taxon>Actinomycetes</taxon>
        <taxon>Mycobacteriales</taxon>
        <taxon>Tsukamurellaceae</taxon>
        <taxon>Tsukamurella</taxon>
    </lineage>
</organism>
<reference evidence="2 3" key="2">
    <citation type="submission" date="2019-08" db="EMBL/GenBank/DDBJ databases">
        <title>Tsukamurella conjunctivitidis sp. nov., Tsukamurella assacharolytica sp. nov. and Tsukamurella sputae sp. nov. isolated from patients with conjunctivitis, bacteraemia (lymphoma) and respiratory infection (sputum) in Hong Kong.</title>
        <authorList>
            <person name="Fok K.M.N."/>
            <person name="Fong J.Y.H."/>
        </authorList>
    </citation>
    <scope>NUCLEOTIDE SEQUENCE [LARGE SCALE GENOMIC DNA]</scope>
    <source>
        <strain evidence="2 3">HKU70</strain>
    </source>
</reference>
<reference evidence="2 3" key="1">
    <citation type="submission" date="2019-06" db="EMBL/GenBank/DDBJ databases">
        <authorList>
            <person name="Teng J.L.L."/>
            <person name="Lee H.H."/>
            <person name="Lau S.K.P."/>
            <person name="Woo P.C.Y."/>
        </authorList>
    </citation>
    <scope>NUCLEOTIDE SEQUENCE [LARGE SCALE GENOMIC DNA]</scope>
    <source>
        <strain evidence="2 3">HKU70</strain>
    </source>
</reference>
<proteinExistence type="predicted"/>
<evidence type="ECO:0000256" key="1">
    <source>
        <dbReference type="SAM" id="MobiDB-lite"/>
    </source>
</evidence>
<name>A0A5C5RU84_9ACTN</name>
<dbReference type="EMBL" id="VIGV01000001">
    <property type="protein sequence ID" value="TWS26152.1"/>
    <property type="molecule type" value="Genomic_DNA"/>
</dbReference>
<dbReference type="RefSeq" id="WP_146430813.1">
    <property type="nucleotide sequence ID" value="NZ_VIGV01000001.1"/>
</dbReference>
<accession>A0A5C5RU84</accession>
<evidence type="ECO:0000313" key="3">
    <source>
        <dbReference type="Proteomes" id="UP000319792"/>
    </source>
</evidence>
<dbReference type="Proteomes" id="UP000319792">
    <property type="component" value="Unassembled WGS sequence"/>
</dbReference>
<feature type="compositionally biased region" description="Low complexity" evidence="1">
    <location>
        <begin position="52"/>
        <end position="62"/>
    </location>
</feature>
<feature type="compositionally biased region" description="Basic and acidic residues" evidence="1">
    <location>
        <begin position="64"/>
        <end position="73"/>
    </location>
</feature>
<sequence>MDTADLHRATEEFAAFLSEAAEADLAAPAGECTVGQLAGSLTARAQALAAEIDPGAPAAPAPRSSDRDGGGFERPLRYAVRSLTSAAAAAPLDEATRAALTDLVRDVEDGAALVGRALGLA</sequence>
<protein>
    <submittedName>
        <fullName evidence="2">Uncharacterized protein</fullName>
    </submittedName>
</protein>
<comment type="caution">
    <text evidence="2">The sequence shown here is derived from an EMBL/GenBank/DDBJ whole genome shotgun (WGS) entry which is preliminary data.</text>
</comment>
<evidence type="ECO:0000313" key="2">
    <source>
        <dbReference type="EMBL" id="TWS26152.1"/>
    </source>
</evidence>
<gene>
    <name evidence="2" type="ORF">FK268_02585</name>
</gene>
<dbReference type="AlphaFoldDB" id="A0A5C5RU84"/>
<feature type="region of interest" description="Disordered" evidence="1">
    <location>
        <begin position="52"/>
        <end position="73"/>
    </location>
</feature>
<keyword evidence="3" id="KW-1185">Reference proteome</keyword>